<name>A0A433WH87_9BACT</name>
<proteinExistence type="predicted"/>
<evidence type="ECO:0000313" key="1">
    <source>
        <dbReference type="EMBL" id="NSL90541.1"/>
    </source>
</evidence>
<dbReference type="PROSITE" id="PS51257">
    <property type="entry name" value="PROKAR_LIPOPROTEIN"/>
    <property type="match status" value="1"/>
</dbReference>
<dbReference type="OrthoDB" id="654644at2"/>
<dbReference type="Proteomes" id="UP000281028">
    <property type="component" value="Unassembled WGS sequence"/>
</dbReference>
<evidence type="ECO:0000313" key="2">
    <source>
        <dbReference type="Proteomes" id="UP000281028"/>
    </source>
</evidence>
<comment type="caution">
    <text evidence="1">The sequence shown here is derived from an EMBL/GenBank/DDBJ whole genome shotgun (WGS) entry which is preliminary data.</text>
</comment>
<dbReference type="AlphaFoldDB" id="A0A433WH87"/>
<organism evidence="1 2">
    <name type="scientific">Chitinophaga solisilvae</name>
    <dbReference type="NCBI Taxonomy" id="1233460"/>
    <lineage>
        <taxon>Bacteria</taxon>
        <taxon>Pseudomonadati</taxon>
        <taxon>Bacteroidota</taxon>
        <taxon>Chitinophagia</taxon>
        <taxon>Chitinophagales</taxon>
        <taxon>Chitinophagaceae</taxon>
        <taxon>Chitinophaga</taxon>
    </lineage>
</organism>
<dbReference type="EMBL" id="RIAR02000001">
    <property type="protein sequence ID" value="NSL90541.1"/>
    <property type="molecule type" value="Genomic_DNA"/>
</dbReference>
<gene>
    <name evidence="1" type="ORF">ECE50_027200</name>
</gene>
<reference evidence="1" key="1">
    <citation type="submission" date="2020-05" db="EMBL/GenBank/DDBJ databases">
        <title>Chitinophaga laudate sp. nov., isolated from a tropical peat swamp.</title>
        <authorList>
            <person name="Goh C.B.S."/>
            <person name="Lee M.S."/>
            <person name="Parimannan S."/>
            <person name="Pasbakhsh P."/>
            <person name="Yule C.M."/>
            <person name="Rajandas H."/>
            <person name="Loke S."/>
            <person name="Croft L."/>
            <person name="Tan J.B.L."/>
        </authorList>
    </citation>
    <scope>NUCLEOTIDE SEQUENCE</scope>
    <source>
        <strain evidence="1">Mgbs1</strain>
    </source>
</reference>
<protein>
    <submittedName>
        <fullName evidence="1">Uncharacterized protein</fullName>
    </submittedName>
</protein>
<sequence>MKRPSLLYPCYFLLLAGILICSCRKNDDGGSGPAPEPPEDSSYLVTAIRINGLPKDSLVYNERQQVKERWDYNPSYRMWQNYVTFTYNANGYVKTARYYHENDNTTKSLSQQDSIIWETGRVITYTTKYREYGTEISGYDTTSLQINGDLQLSMSGTKDTAYLDFIKWLLYDEFSYTGNDLQQFHYLNHVIPNRAPAVKREYTFTMQYGQQRNALYPQLSRNPVLARLVTAYRNPEEGIGYPYLVSLHHITAVTYQLNGQAVPVTVNTKMKNERYPESIQLSGLGEEISYRYKVVKNK</sequence>
<accession>A0A433WH87</accession>
<keyword evidence="2" id="KW-1185">Reference proteome</keyword>